<keyword evidence="2" id="KW-0812">Transmembrane</keyword>
<dbReference type="AlphaFoldDB" id="G7I372"/>
<feature type="chain" id="PRO_5014571920" evidence="1">
    <location>
        <begin position="36"/>
        <end position="63"/>
    </location>
</feature>
<dbReference type="PaxDb" id="3880-AES62135"/>
<dbReference type="PROSITE" id="PS51257">
    <property type="entry name" value="PROKAR_LIPOPROTEIN"/>
    <property type="match status" value="1"/>
</dbReference>
<evidence type="ECO:0000313" key="2">
    <source>
        <dbReference type="EMBL" id="AES62135.1"/>
    </source>
</evidence>
<protein>
    <submittedName>
        <fullName evidence="2">Transmembrane protein, putative</fullName>
    </submittedName>
</protein>
<proteinExistence type="predicted"/>
<name>G7I372_MEDTR</name>
<keyword evidence="2" id="KW-0472">Membrane</keyword>
<keyword evidence="1" id="KW-0732">Signal</keyword>
<dbReference type="EnsemblPlants" id="AES62135">
    <property type="protein sequence ID" value="AES62135"/>
    <property type="gene ID" value="MTR_1g094860"/>
</dbReference>
<dbReference type="Proteomes" id="UP000002051">
    <property type="component" value="Unassembled WGS sequence"/>
</dbReference>
<evidence type="ECO:0000256" key="1">
    <source>
        <dbReference type="SAM" id="SignalP"/>
    </source>
</evidence>
<gene>
    <name evidence="2" type="ordered locus">MTR_1g094860</name>
</gene>
<dbReference type="EMBL" id="CM001217">
    <property type="protein sequence ID" value="AES62135.1"/>
    <property type="molecule type" value="Genomic_DNA"/>
</dbReference>
<reference evidence="2 4" key="2">
    <citation type="journal article" date="2014" name="BMC Genomics">
        <title>An improved genome release (version Mt4.0) for the model legume Medicago truncatula.</title>
        <authorList>
            <person name="Tang H."/>
            <person name="Krishnakumar V."/>
            <person name="Bidwell S."/>
            <person name="Rosen B."/>
            <person name="Chan A."/>
            <person name="Zhou S."/>
            <person name="Gentzbittel L."/>
            <person name="Childs K.L."/>
            <person name="Yandell M."/>
            <person name="Gundlach H."/>
            <person name="Mayer K.F."/>
            <person name="Schwartz D.C."/>
            <person name="Town C.D."/>
        </authorList>
    </citation>
    <scope>GENOME REANNOTATION</scope>
    <source>
        <strain evidence="3 4">cv. Jemalong A17</strain>
    </source>
</reference>
<dbReference type="HOGENOM" id="CLU_2889106_0_0_1"/>
<feature type="signal peptide" evidence="1">
    <location>
        <begin position="1"/>
        <end position="35"/>
    </location>
</feature>
<accession>G7I372</accession>
<keyword evidence="4" id="KW-1185">Reference proteome</keyword>
<reference evidence="2 4" key="1">
    <citation type="journal article" date="2011" name="Nature">
        <title>The Medicago genome provides insight into the evolution of rhizobial symbioses.</title>
        <authorList>
            <person name="Young N.D."/>
            <person name="Debelle F."/>
            <person name="Oldroyd G.E."/>
            <person name="Geurts R."/>
            <person name="Cannon S.B."/>
            <person name="Udvardi M.K."/>
            <person name="Benedito V.A."/>
            <person name="Mayer K.F."/>
            <person name="Gouzy J."/>
            <person name="Schoof H."/>
            <person name="Van de Peer Y."/>
            <person name="Proost S."/>
            <person name="Cook D.R."/>
            <person name="Meyers B.C."/>
            <person name="Spannagl M."/>
            <person name="Cheung F."/>
            <person name="De Mita S."/>
            <person name="Krishnakumar V."/>
            <person name="Gundlach H."/>
            <person name="Zhou S."/>
            <person name="Mudge J."/>
            <person name="Bharti A.K."/>
            <person name="Murray J.D."/>
            <person name="Naoumkina M.A."/>
            <person name="Rosen B."/>
            <person name="Silverstein K.A."/>
            <person name="Tang H."/>
            <person name="Rombauts S."/>
            <person name="Zhao P.X."/>
            <person name="Zhou P."/>
            <person name="Barbe V."/>
            <person name="Bardou P."/>
            <person name="Bechner M."/>
            <person name="Bellec A."/>
            <person name="Berger A."/>
            <person name="Berges H."/>
            <person name="Bidwell S."/>
            <person name="Bisseling T."/>
            <person name="Choisne N."/>
            <person name="Couloux A."/>
            <person name="Denny R."/>
            <person name="Deshpande S."/>
            <person name="Dai X."/>
            <person name="Doyle J.J."/>
            <person name="Dudez A.M."/>
            <person name="Farmer A.D."/>
            <person name="Fouteau S."/>
            <person name="Franken C."/>
            <person name="Gibelin C."/>
            <person name="Gish J."/>
            <person name="Goldstein S."/>
            <person name="Gonzalez A.J."/>
            <person name="Green P.J."/>
            <person name="Hallab A."/>
            <person name="Hartog M."/>
            <person name="Hua A."/>
            <person name="Humphray S.J."/>
            <person name="Jeong D.H."/>
            <person name="Jing Y."/>
            <person name="Jocker A."/>
            <person name="Kenton S.M."/>
            <person name="Kim D.J."/>
            <person name="Klee K."/>
            <person name="Lai H."/>
            <person name="Lang C."/>
            <person name="Lin S."/>
            <person name="Macmil S.L."/>
            <person name="Magdelenat G."/>
            <person name="Matthews L."/>
            <person name="McCorrison J."/>
            <person name="Monaghan E.L."/>
            <person name="Mun J.H."/>
            <person name="Najar F.Z."/>
            <person name="Nicholson C."/>
            <person name="Noirot C."/>
            <person name="O'Bleness M."/>
            <person name="Paule C.R."/>
            <person name="Poulain J."/>
            <person name="Prion F."/>
            <person name="Qin B."/>
            <person name="Qu C."/>
            <person name="Retzel E.F."/>
            <person name="Riddle C."/>
            <person name="Sallet E."/>
            <person name="Samain S."/>
            <person name="Samson N."/>
            <person name="Sanders I."/>
            <person name="Saurat O."/>
            <person name="Scarpelli C."/>
            <person name="Schiex T."/>
            <person name="Segurens B."/>
            <person name="Severin A.J."/>
            <person name="Sherrier D.J."/>
            <person name="Shi R."/>
            <person name="Sims S."/>
            <person name="Singer S.R."/>
            <person name="Sinharoy S."/>
            <person name="Sterck L."/>
            <person name="Viollet A."/>
            <person name="Wang B.B."/>
            <person name="Wang K."/>
            <person name="Wang M."/>
            <person name="Wang X."/>
            <person name="Warfsmann J."/>
            <person name="Weissenbach J."/>
            <person name="White D.D."/>
            <person name="White J.D."/>
            <person name="Wiley G.B."/>
            <person name="Wincker P."/>
            <person name="Xing Y."/>
            <person name="Yang L."/>
            <person name="Yao Z."/>
            <person name="Ying F."/>
            <person name="Zhai J."/>
            <person name="Zhou L."/>
            <person name="Zuber A."/>
            <person name="Denarie J."/>
            <person name="Dixon R.A."/>
            <person name="May G.D."/>
            <person name="Schwartz D.C."/>
            <person name="Rogers J."/>
            <person name="Quetier F."/>
            <person name="Town C.D."/>
            <person name="Roe B.A."/>
        </authorList>
    </citation>
    <scope>NUCLEOTIDE SEQUENCE [LARGE SCALE GENOMIC DNA]</scope>
    <source>
        <strain evidence="2">A17</strain>
        <strain evidence="3 4">cv. Jemalong A17</strain>
    </source>
</reference>
<sequence length="63" mass="6983">MVIKNLLAFALGVPRWCSVFEIMALLMFFLSSCLGASQQGSNGNVCDDNLRHLIEVFGVMYVL</sequence>
<reference evidence="3" key="3">
    <citation type="submission" date="2015-04" db="UniProtKB">
        <authorList>
            <consortium name="EnsemblPlants"/>
        </authorList>
    </citation>
    <scope>IDENTIFICATION</scope>
    <source>
        <strain evidence="3">cv. Jemalong A17</strain>
    </source>
</reference>
<organism evidence="2 4">
    <name type="scientific">Medicago truncatula</name>
    <name type="common">Barrel medic</name>
    <name type="synonym">Medicago tribuloides</name>
    <dbReference type="NCBI Taxonomy" id="3880"/>
    <lineage>
        <taxon>Eukaryota</taxon>
        <taxon>Viridiplantae</taxon>
        <taxon>Streptophyta</taxon>
        <taxon>Embryophyta</taxon>
        <taxon>Tracheophyta</taxon>
        <taxon>Spermatophyta</taxon>
        <taxon>Magnoliopsida</taxon>
        <taxon>eudicotyledons</taxon>
        <taxon>Gunneridae</taxon>
        <taxon>Pentapetalae</taxon>
        <taxon>rosids</taxon>
        <taxon>fabids</taxon>
        <taxon>Fabales</taxon>
        <taxon>Fabaceae</taxon>
        <taxon>Papilionoideae</taxon>
        <taxon>50 kb inversion clade</taxon>
        <taxon>NPAAA clade</taxon>
        <taxon>Hologalegina</taxon>
        <taxon>IRL clade</taxon>
        <taxon>Trifolieae</taxon>
        <taxon>Medicago</taxon>
    </lineage>
</organism>
<evidence type="ECO:0000313" key="4">
    <source>
        <dbReference type="Proteomes" id="UP000002051"/>
    </source>
</evidence>
<evidence type="ECO:0000313" key="3">
    <source>
        <dbReference type="EnsemblPlants" id="AES62135"/>
    </source>
</evidence>